<keyword evidence="2" id="KW-1185">Reference proteome</keyword>
<reference evidence="1" key="2">
    <citation type="journal article" date="2020" name="Nat. Commun.">
        <title>Large-scale genome sequencing of mycorrhizal fungi provides insights into the early evolution of symbiotic traits.</title>
        <authorList>
            <person name="Miyauchi S."/>
            <person name="Kiss E."/>
            <person name="Kuo A."/>
            <person name="Drula E."/>
            <person name="Kohler A."/>
            <person name="Sanchez-Garcia M."/>
            <person name="Morin E."/>
            <person name="Andreopoulos B."/>
            <person name="Barry K.W."/>
            <person name="Bonito G."/>
            <person name="Buee M."/>
            <person name="Carver A."/>
            <person name="Chen C."/>
            <person name="Cichocki N."/>
            <person name="Clum A."/>
            <person name="Culley D."/>
            <person name="Crous P.W."/>
            <person name="Fauchery L."/>
            <person name="Girlanda M."/>
            <person name="Hayes R.D."/>
            <person name="Keri Z."/>
            <person name="LaButti K."/>
            <person name="Lipzen A."/>
            <person name="Lombard V."/>
            <person name="Magnuson J."/>
            <person name="Maillard F."/>
            <person name="Murat C."/>
            <person name="Nolan M."/>
            <person name="Ohm R.A."/>
            <person name="Pangilinan J."/>
            <person name="Pereira M.F."/>
            <person name="Perotto S."/>
            <person name="Peter M."/>
            <person name="Pfister S."/>
            <person name="Riley R."/>
            <person name="Sitrit Y."/>
            <person name="Stielow J.B."/>
            <person name="Szollosi G."/>
            <person name="Zifcakova L."/>
            <person name="Stursova M."/>
            <person name="Spatafora J.W."/>
            <person name="Tedersoo L."/>
            <person name="Vaario L.M."/>
            <person name="Yamada A."/>
            <person name="Yan M."/>
            <person name="Wang P."/>
            <person name="Xu J."/>
            <person name="Bruns T."/>
            <person name="Baldrian P."/>
            <person name="Vilgalys R."/>
            <person name="Dunand C."/>
            <person name="Henrissat B."/>
            <person name="Grigoriev I.V."/>
            <person name="Hibbett D."/>
            <person name="Nagy L.G."/>
            <person name="Martin F.M."/>
        </authorList>
    </citation>
    <scope>NUCLEOTIDE SEQUENCE</scope>
    <source>
        <strain evidence="1">P2</strain>
    </source>
</reference>
<accession>A0ACB6ZFH3</accession>
<name>A0ACB6ZFH3_THEGA</name>
<dbReference type="EMBL" id="MU118018">
    <property type="protein sequence ID" value="KAF9648176.1"/>
    <property type="molecule type" value="Genomic_DNA"/>
</dbReference>
<organism evidence="1 2">
    <name type="scientific">Thelephora ganbajun</name>
    <name type="common">Ganba fungus</name>
    <dbReference type="NCBI Taxonomy" id="370292"/>
    <lineage>
        <taxon>Eukaryota</taxon>
        <taxon>Fungi</taxon>
        <taxon>Dikarya</taxon>
        <taxon>Basidiomycota</taxon>
        <taxon>Agaricomycotina</taxon>
        <taxon>Agaricomycetes</taxon>
        <taxon>Thelephorales</taxon>
        <taxon>Thelephoraceae</taxon>
        <taxon>Thelephora</taxon>
    </lineage>
</organism>
<evidence type="ECO:0000313" key="1">
    <source>
        <dbReference type="EMBL" id="KAF9648176.1"/>
    </source>
</evidence>
<proteinExistence type="predicted"/>
<gene>
    <name evidence="1" type="ORF">BDM02DRAFT_2343118</name>
</gene>
<protein>
    <submittedName>
        <fullName evidence="1">Uncharacterized protein</fullName>
    </submittedName>
</protein>
<evidence type="ECO:0000313" key="2">
    <source>
        <dbReference type="Proteomes" id="UP000886501"/>
    </source>
</evidence>
<sequence>MGPATGVKRKRMEAQPAQVNRPTVKQLALREIELEIAIKRRMVETIEARMAWALFLQKSLQNESTVNASLVGANEFRDAALEALDAIERPCNLILAREPLFASAGEPSADNCAAPINLRPRILPDDISSLGQAQHSSRASSSRHRIIRNPNSNVKLLFIRDTSIPSELLGTSSQSEPNTGVARIQCTDCGRWDFSNLQGFLNHCRIRHQREYGSHDECIQECSVLVASSERDWVLHSGTEITGVGIPSLRRLFEVAVGRKTSLFPIPKPEPPSDQDTSAVEVKEDAIMGEPETGGTYLSRTLGVHEETPALAVILGRRVARRQIRVFNEDEPVDIENCDALPGSNRRWKMTYSHRNLARPELEVDLDLTSDTSPRPSLPIRNTGDGDDNRYEVIPDTGRLESTRFHVTCRIVVTDRSRWLSPEARSPTCSDDTHSWIIAIQSPSYGLDVTRVLSRVTVTCASENSPKSFDEPLVVSRPPFAIESTTDIPFLARVALDWNGQKNAQTVVEHWVQVSRGSFTHGEHAPTNPPVRSIA</sequence>
<dbReference type="Proteomes" id="UP000886501">
    <property type="component" value="Unassembled WGS sequence"/>
</dbReference>
<comment type="caution">
    <text evidence="1">The sequence shown here is derived from an EMBL/GenBank/DDBJ whole genome shotgun (WGS) entry which is preliminary data.</text>
</comment>
<reference evidence="1" key="1">
    <citation type="submission" date="2019-10" db="EMBL/GenBank/DDBJ databases">
        <authorList>
            <consortium name="DOE Joint Genome Institute"/>
            <person name="Kuo A."/>
            <person name="Miyauchi S."/>
            <person name="Kiss E."/>
            <person name="Drula E."/>
            <person name="Kohler A."/>
            <person name="Sanchez-Garcia M."/>
            <person name="Andreopoulos B."/>
            <person name="Barry K.W."/>
            <person name="Bonito G."/>
            <person name="Buee M."/>
            <person name="Carver A."/>
            <person name="Chen C."/>
            <person name="Cichocki N."/>
            <person name="Clum A."/>
            <person name="Culley D."/>
            <person name="Crous P.W."/>
            <person name="Fauchery L."/>
            <person name="Girlanda M."/>
            <person name="Hayes R."/>
            <person name="Keri Z."/>
            <person name="Labutti K."/>
            <person name="Lipzen A."/>
            <person name="Lombard V."/>
            <person name="Magnuson J."/>
            <person name="Maillard F."/>
            <person name="Morin E."/>
            <person name="Murat C."/>
            <person name="Nolan M."/>
            <person name="Ohm R."/>
            <person name="Pangilinan J."/>
            <person name="Pereira M."/>
            <person name="Perotto S."/>
            <person name="Peter M."/>
            <person name="Riley R."/>
            <person name="Sitrit Y."/>
            <person name="Stielow B."/>
            <person name="Szollosi G."/>
            <person name="Zifcakova L."/>
            <person name="Stursova M."/>
            <person name="Spatafora J.W."/>
            <person name="Tedersoo L."/>
            <person name="Vaario L.-M."/>
            <person name="Yamada A."/>
            <person name="Yan M."/>
            <person name="Wang P."/>
            <person name="Xu J."/>
            <person name="Bruns T."/>
            <person name="Baldrian P."/>
            <person name="Vilgalys R."/>
            <person name="Henrissat B."/>
            <person name="Grigoriev I.V."/>
            <person name="Hibbett D."/>
            <person name="Nagy L.G."/>
            <person name="Martin F.M."/>
        </authorList>
    </citation>
    <scope>NUCLEOTIDE SEQUENCE</scope>
    <source>
        <strain evidence="1">P2</strain>
    </source>
</reference>